<accession>A0AAI8VI74</accession>
<proteinExistence type="predicted"/>
<dbReference type="EMBL" id="CAUWAG010000007">
    <property type="protein sequence ID" value="CAJ2505367.1"/>
    <property type="molecule type" value="Genomic_DNA"/>
</dbReference>
<sequence length="201" mass="22344">MAQEPAPRFHLVATTRTIWIFFSISALLSGHTYIGALYDAPLVCAAFAVSWAAVAWNIICVSAVTLHPYLQRLAGGLPFPVKVTIRNHTIVSYGDSDEVGDGILAPLTGTLFVLLVDVVLATLILVFALFARDARVECRREEWRCVGGGDGGYERVEKMTLNVWWIMVLFEYALALIQAFQAFALWYKSRYLDQRGNISLA</sequence>
<evidence type="ECO:0000313" key="3">
    <source>
        <dbReference type="Proteomes" id="UP001295740"/>
    </source>
</evidence>
<name>A0AAI8VI74_9PEZI</name>
<dbReference type="Proteomes" id="UP001295740">
    <property type="component" value="Unassembled WGS sequence"/>
</dbReference>
<keyword evidence="1" id="KW-1133">Transmembrane helix</keyword>
<feature type="transmembrane region" description="Helical" evidence="1">
    <location>
        <begin position="18"/>
        <end position="38"/>
    </location>
</feature>
<dbReference type="AlphaFoldDB" id="A0AAI8VI74"/>
<keyword evidence="1" id="KW-0812">Transmembrane</keyword>
<feature type="transmembrane region" description="Helical" evidence="1">
    <location>
        <begin position="163"/>
        <end position="187"/>
    </location>
</feature>
<organism evidence="2 3">
    <name type="scientific">Anthostomella pinea</name>
    <dbReference type="NCBI Taxonomy" id="933095"/>
    <lineage>
        <taxon>Eukaryota</taxon>
        <taxon>Fungi</taxon>
        <taxon>Dikarya</taxon>
        <taxon>Ascomycota</taxon>
        <taxon>Pezizomycotina</taxon>
        <taxon>Sordariomycetes</taxon>
        <taxon>Xylariomycetidae</taxon>
        <taxon>Xylariales</taxon>
        <taxon>Xylariaceae</taxon>
        <taxon>Anthostomella</taxon>
    </lineage>
</organism>
<evidence type="ECO:0000313" key="2">
    <source>
        <dbReference type="EMBL" id="CAJ2505367.1"/>
    </source>
</evidence>
<gene>
    <name evidence="2" type="ORF">KHLLAP_LOCUS5835</name>
</gene>
<protein>
    <submittedName>
        <fullName evidence="2">Uu.00g127610.m01.CDS01</fullName>
    </submittedName>
</protein>
<comment type="caution">
    <text evidence="2">The sequence shown here is derived from an EMBL/GenBank/DDBJ whole genome shotgun (WGS) entry which is preliminary data.</text>
</comment>
<keyword evidence="3" id="KW-1185">Reference proteome</keyword>
<feature type="transmembrane region" description="Helical" evidence="1">
    <location>
        <begin position="103"/>
        <end position="130"/>
    </location>
</feature>
<evidence type="ECO:0000256" key="1">
    <source>
        <dbReference type="SAM" id="Phobius"/>
    </source>
</evidence>
<reference evidence="2" key="1">
    <citation type="submission" date="2023-10" db="EMBL/GenBank/DDBJ databases">
        <authorList>
            <person name="Hackl T."/>
        </authorList>
    </citation>
    <scope>NUCLEOTIDE SEQUENCE</scope>
</reference>
<keyword evidence="1" id="KW-0472">Membrane</keyword>
<feature type="transmembrane region" description="Helical" evidence="1">
    <location>
        <begin position="45"/>
        <end position="70"/>
    </location>
</feature>